<accession>A0ABR2Y4G7</accession>
<comment type="caution">
    <text evidence="1">The sequence shown here is derived from an EMBL/GenBank/DDBJ whole genome shotgun (WGS) entry which is preliminary data.</text>
</comment>
<dbReference type="InterPro" id="IPR025213">
    <property type="entry name" value="Sim4_Fta2"/>
</dbReference>
<sequence length="527" mass="61329">MSSTVDQWKKWSHKENRPLTLRYLFTLTRPVLLADERDHAGTRWGKDFVRIDFRDVEFWGDFNETNINRAFHRVIDHRAPFTNYLDEILGNLDQPTMIYLEQDIDELFLNTIGPILSHALENTRELLVEATGSESASKVRIPYSKEASKVVLPEHGDSGKQHQKRPNFPIYLPAKSMPRMTPSKDVIYVIGDSAKTRSLDPACFANSHEFEDFGEAHMGKIAMYAKGAGTCLAFTMTHVGVTVFRFFAVSGTSRLGVQQRTFPWCPNWVSLPAENHMSGSGEHGHVWEAVINGHAYALKMFRFDDRFTPSDYWNIQLTDDDQLLYMHPFNCESRAYARLKELDKESIAVRCYGYLMLGEECQTALRQKDQLDWEEDWGHCDAFEDPGILNRDINNSNVVRGKFLEFSSAWTVPHPCLSTKLIDADVGPVGQLGMCDAHRVDGLIEKWNQYHPSKEPIWDRAAPNRKYQARLRSHQHPEEGWREPWNWNRGYWIRPDKFPWEKAVQQIKHRKRMTLQPKTKRRFRKRK</sequence>
<reference evidence="1 2" key="1">
    <citation type="submission" date="2024-02" db="EMBL/GenBank/DDBJ databases">
        <title>First draft genome assembly of two strains of Seiridium cardinale.</title>
        <authorList>
            <person name="Emiliani G."/>
            <person name="Scali E."/>
        </authorList>
    </citation>
    <scope>NUCLEOTIDE SEQUENCE [LARGE SCALE GENOMIC DNA]</scope>
    <source>
        <strain evidence="1 2">BM-138-000479</strain>
    </source>
</reference>
<evidence type="ECO:0000313" key="2">
    <source>
        <dbReference type="Proteomes" id="UP001465668"/>
    </source>
</evidence>
<name>A0ABR2Y4G7_9PEZI</name>
<dbReference type="EMBL" id="JARVKM010000005">
    <property type="protein sequence ID" value="KAK9780984.1"/>
    <property type="molecule type" value="Genomic_DNA"/>
</dbReference>
<organism evidence="1 2">
    <name type="scientific">Seiridium cardinale</name>
    <dbReference type="NCBI Taxonomy" id="138064"/>
    <lineage>
        <taxon>Eukaryota</taxon>
        <taxon>Fungi</taxon>
        <taxon>Dikarya</taxon>
        <taxon>Ascomycota</taxon>
        <taxon>Pezizomycotina</taxon>
        <taxon>Sordariomycetes</taxon>
        <taxon>Xylariomycetidae</taxon>
        <taxon>Amphisphaeriales</taxon>
        <taxon>Sporocadaceae</taxon>
        <taxon>Seiridium</taxon>
    </lineage>
</organism>
<proteinExistence type="predicted"/>
<evidence type="ECO:0000313" key="1">
    <source>
        <dbReference type="EMBL" id="KAK9780984.1"/>
    </source>
</evidence>
<protein>
    <submittedName>
        <fullName evidence="1">Uncharacterized protein</fullName>
    </submittedName>
</protein>
<gene>
    <name evidence="1" type="ORF">SCAR479_02170</name>
</gene>
<dbReference type="Proteomes" id="UP001465668">
    <property type="component" value="Unassembled WGS sequence"/>
</dbReference>
<keyword evidence="2" id="KW-1185">Reference proteome</keyword>
<dbReference type="Pfam" id="PF13095">
    <property type="entry name" value="FTA2"/>
    <property type="match status" value="1"/>
</dbReference>